<dbReference type="Gene3D" id="3.40.640.10">
    <property type="entry name" value="Type I PLP-dependent aspartate aminotransferase-like (Major domain)"/>
    <property type="match status" value="1"/>
</dbReference>
<proteinExistence type="inferred from homology"/>
<comment type="caution">
    <text evidence="7">The sequence shown here is derived from an EMBL/GenBank/DDBJ whole genome shotgun (WGS) entry which is preliminary data.</text>
</comment>
<dbReference type="GO" id="GO:0008483">
    <property type="term" value="F:transaminase activity"/>
    <property type="evidence" value="ECO:0007669"/>
    <property type="project" value="UniProtKB-KW"/>
</dbReference>
<accession>A0A9D1IXL2</accession>
<evidence type="ECO:0000256" key="3">
    <source>
        <dbReference type="ARBA" id="ARBA00022576"/>
    </source>
</evidence>
<dbReference type="InterPro" id="IPR015424">
    <property type="entry name" value="PyrdxlP-dep_Trfase"/>
</dbReference>
<keyword evidence="5" id="KW-0663">Pyridoxal phosphate</keyword>
<dbReference type="SUPFAM" id="SSF53383">
    <property type="entry name" value="PLP-dependent transferases"/>
    <property type="match status" value="1"/>
</dbReference>
<dbReference type="Pfam" id="PF00155">
    <property type="entry name" value="Aminotran_1_2"/>
    <property type="match status" value="1"/>
</dbReference>
<dbReference type="PANTHER" id="PTHR46383:SF1">
    <property type="entry name" value="ASPARTATE AMINOTRANSFERASE"/>
    <property type="match status" value="1"/>
</dbReference>
<dbReference type="FunFam" id="3.40.640.10:FF:000033">
    <property type="entry name" value="Aspartate aminotransferase"/>
    <property type="match status" value="1"/>
</dbReference>
<sequence>MLSQRARNITPSATCELEGTVAALKAKGVDVISFNIGEPDFHTPESIKDACKRALDENKTTYVDIAGVPPLRQAICEKLWRDNHVSYKPEQICVSTGAKQAINNAVIAITNPGDEVIIPIPGWVSYVEIVKLAGCVPVCVETREDYQLDIPAIEAAITPKTKAILLNTPNNPTGAVYTRESLEHLVMLAESYDFYIISDEIYERLVYGENRHVCVASLSPEAYRRTIVINGLSKTYCMTGWRIGYSAAPLELARGLKDIQGHMTSNSTTFVQYAAIEALNNSEESIREMVAAFEARRQYAYSRLCAMEGIVCRDVGGAFYLLPDVSYYYGRKARGKVIRDSFDLCNFLLEAYQVAMVPGGAFLSPNTVRVAYTVSMDEIREGMDRIEQALQELKP</sequence>
<dbReference type="PANTHER" id="PTHR46383">
    <property type="entry name" value="ASPARTATE AMINOTRANSFERASE"/>
    <property type="match status" value="1"/>
</dbReference>
<dbReference type="InterPro" id="IPR050596">
    <property type="entry name" value="AspAT/PAT-like"/>
</dbReference>
<dbReference type="AlphaFoldDB" id="A0A9D1IXL2"/>
<organism evidence="7 8">
    <name type="scientific">Candidatus Avoscillospira avicola</name>
    <dbReference type="NCBI Taxonomy" id="2840706"/>
    <lineage>
        <taxon>Bacteria</taxon>
        <taxon>Bacillati</taxon>
        <taxon>Bacillota</taxon>
        <taxon>Clostridia</taxon>
        <taxon>Eubacteriales</taxon>
        <taxon>Oscillospiraceae</taxon>
        <taxon>Oscillospiraceae incertae sedis</taxon>
        <taxon>Candidatus Avoscillospira</taxon>
    </lineage>
</organism>
<reference evidence="7" key="1">
    <citation type="submission" date="2020-10" db="EMBL/GenBank/DDBJ databases">
        <authorList>
            <person name="Gilroy R."/>
        </authorList>
    </citation>
    <scope>NUCLEOTIDE SEQUENCE</scope>
    <source>
        <strain evidence="7">ChiBcec15-4380</strain>
    </source>
</reference>
<dbReference type="GO" id="GO:0030170">
    <property type="term" value="F:pyridoxal phosphate binding"/>
    <property type="evidence" value="ECO:0007669"/>
    <property type="project" value="InterPro"/>
</dbReference>
<evidence type="ECO:0000256" key="5">
    <source>
        <dbReference type="ARBA" id="ARBA00022898"/>
    </source>
</evidence>
<name>A0A9D1IXL2_9FIRM</name>
<keyword evidence="4" id="KW-0808">Transferase</keyword>
<keyword evidence="3 7" id="KW-0032">Aminotransferase</keyword>
<dbReference type="Gene3D" id="3.90.1150.10">
    <property type="entry name" value="Aspartate Aminotransferase, domain 1"/>
    <property type="match status" value="1"/>
</dbReference>
<dbReference type="InterPro" id="IPR015422">
    <property type="entry name" value="PyrdxlP-dep_Trfase_small"/>
</dbReference>
<dbReference type="InterPro" id="IPR015421">
    <property type="entry name" value="PyrdxlP-dep_Trfase_major"/>
</dbReference>
<evidence type="ECO:0000256" key="4">
    <source>
        <dbReference type="ARBA" id="ARBA00022679"/>
    </source>
</evidence>
<gene>
    <name evidence="7" type="ORF">IAA53_08350</name>
</gene>
<evidence type="ECO:0000259" key="6">
    <source>
        <dbReference type="Pfam" id="PF00155"/>
    </source>
</evidence>
<dbReference type="GO" id="GO:0006520">
    <property type="term" value="P:amino acid metabolic process"/>
    <property type="evidence" value="ECO:0007669"/>
    <property type="project" value="InterPro"/>
</dbReference>
<evidence type="ECO:0000256" key="2">
    <source>
        <dbReference type="ARBA" id="ARBA00007441"/>
    </source>
</evidence>
<evidence type="ECO:0000256" key="1">
    <source>
        <dbReference type="ARBA" id="ARBA00001933"/>
    </source>
</evidence>
<evidence type="ECO:0000313" key="8">
    <source>
        <dbReference type="Proteomes" id="UP000824239"/>
    </source>
</evidence>
<dbReference type="EMBL" id="DVHE01000063">
    <property type="protein sequence ID" value="HIR51277.1"/>
    <property type="molecule type" value="Genomic_DNA"/>
</dbReference>
<comment type="similarity">
    <text evidence="2">Belongs to the class-I pyridoxal-phosphate-dependent aminotransferase family.</text>
</comment>
<evidence type="ECO:0000313" key="7">
    <source>
        <dbReference type="EMBL" id="HIR51277.1"/>
    </source>
</evidence>
<comment type="cofactor">
    <cofactor evidence="1">
        <name>pyridoxal 5'-phosphate</name>
        <dbReference type="ChEBI" id="CHEBI:597326"/>
    </cofactor>
</comment>
<feature type="domain" description="Aminotransferase class I/classII large" evidence="6">
    <location>
        <begin position="30"/>
        <end position="386"/>
    </location>
</feature>
<dbReference type="PRINTS" id="PR00753">
    <property type="entry name" value="ACCSYNTHASE"/>
</dbReference>
<dbReference type="CDD" id="cd00609">
    <property type="entry name" value="AAT_like"/>
    <property type="match status" value="1"/>
</dbReference>
<reference evidence="7" key="2">
    <citation type="journal article" date="2021" name="PeerJ">
        <title>Extensive microbial diversity within the chicken gut microbiome revealed by metagenomics and culture.</title>
        <authorList>
            <person name="Gilroy R."/>
            <person name="Ravi A."/>
            <person name="Getino M."/>
            <person name="Pursley I."/>
            <person name="Horton D.L."/>
            <person name="Alikhan N.F."/>
            <person name="Baker D."/>
            <person name="Gharbi K."/>
            <person name="Hall N."/>
            <person name="Watson M."/>
            <person name="Adriaenssens E.M."/>
            <person name="Foster-Nyarko E."/>
            <person name="Jarju S."/>
            <person name="Secka A."/>
            <person name="Antonio M."/>
            <person name="Oren A."/>
            <person name="Chaudhuri R.R."/>
            <person name="La Ragione R."/>
            <person name="Hildebrand F."/>
            <person name="Pallen M.J."/>
        </authorList>
    </citation>
    <scope>NUCLEOTIDE SEQUENCE</scope>
    <source>
        <strain evidence="7">ChiBcec15-4380</strain>
    </source>
</reference>
<protein>
    <submittedName>
        <fullName evidence="7">Pyridoxal phosphate-dependent aminotransferase</fullName>
    </submittedName>
</protein>
<dbReference type="Proteomes" id="UP000824239">
    <property type="component" value="Unassembled WGS sequence"/>
</dbReference>
<dbReference type="InterPro" id="IPR004839">
    <property type="entry name" value="Aminotransferase_I/II_large"/>
</dbReference>